<evidence type="ECO:0008006" key="4">
    <source>
        <dbReference type="Google" id="ProtNLM"/>
    </source>
</evidence>
<accession>A0A060R973</accession>
<dbReference type="Proteomes" id="UP000027616">
    <property type="component" value="Chromosome I"/>
</dbReference>
<feature type="signal peptide" evidence="1">
    <location>
        <begin position="1"/>
        <end position="21"/>
    </location>
</feature>
<gene>
    <name evidence="2" type="ORF">BN938_0187</name>
</gene>
<dbReference type="STRING" id="1433126.BN938_0187"/>
<sequence>MMKIKNLLLIALFCVSLCGFAQRVPDYAKIEEEIINPSSQYYYPLLMQRYVANDTTLTVNDFYHLYYGYTFQESYKPLIEPLQKDSLASLFATRTTFPPDVFDKIERYSKVILSVEPFNLRDINVLAFAYQNAGLNEKAEQMMFKLEKIVEVIKSTGDGLSEKSPWWVIYRHHSNDLLSVLDIETVKNITISKNIEYLQIRNRADSRIKGYFFNISGIYNRSDDYINEAEQPKRKLEIKK</sequence>
<dbReference type="HOGENOM" id="CLU_100950_0_0_10"/>
<evidence type="ECO:0000313" key="3">
    <source>
        <dbReference type="Proteomes" id="UP000027616"/>
    </source>
</evidence>
<dbReference type="Pfam" id="PF16266">
    <property type="entry name" value="DUF4919"/>
    <property type="match status" value="1"/>
</dbReference>
<organism evidence="2 3">
    <name type="scientific">Mucinivorans hirudinis</name>
    <dbReference type="NCBI Taxonomy" id="1433126"/>
    <lineage>
        <taxon>Bacteria</taxon>
        <taxon>Pseudomonadati</taxon>
        <taxon>Bacteroidota</taxon>
        <taxon>Bacteroidia</taxon>
        <taxon>Bacteroidales</taxon>
        <taxon>Rikenellaceae</taxon>
        <taxon>Mucinivorans</taxon>
    </lineage>
</organism>
<name>A0A060R973_9BACT</name>
<dbReference type="EMBL" id="HG934468">
    <property type="protein sequence ID" value="CDN30293.1"/>
    <property type="molecule type" value="Genomic_DNA"/>
</dbReference>
<dbReference type="InterPro" id="IPR032578">
    <property type="entry name" value="DUF4919"/>
</dbReference>
<keyword evidence="1" id="KW-0732">Signal</keyword>
<protein>
    <recommendedName>
        <fullName evidence="4">DUF4919 domain-containing protein</fullName>
    </recommendedName>
</protein>
<keyword evidence="3" id="KW-1185">Reference proteome</keyword>
<dbReference type="OrthoDB" id="686440at2"/>
<evidence type="ECO:0000256" key="1">
    <source>
        <dbReference type="SAM" id="SignalP"/>
    </source>
</evidence>
<evidence type="ECO:0000313" key="2">
    <source>
        <dbReference type="EMBL" id="CDN30293.1"/>
    </source>
</evidence>
<dbReference type="KEGG" id="rbc:BN938_0187"/>
<dbReference type="AlphaFoldDB" id="A0A060R973"/>
<proteinExistence type="predicted"/>
<dbReference type="eggNOG" id="ENOG5032Z3K">
    <property type="taxonomic scope" value="Bacteria"/>
</dbReference>
<feature type="chain" id="PRO_5001589482" description="DUF4919 domain-containing protein" evidence="1">
    <location>
        <begin position="22"/>
        <end position="240"/>
    </location>
</feature>
<reference evidence="2 3" key="1">
    <citation type="journal article" date="2015" name="Genome Announc.">
        <title>Complete Genome Sequence of the Novel Leech Symbiont Mucinivorans hirudinis M3T.</title>
        <authorList>
            <person name="Nelson M.C."/>
            <person name="Bomar L."/>
            <person name="Graf J."/>
        </authorList>
    </citation>
    <scope>NUCLEOTIDE SEQUENCE [LARGE SCALE GENOMIC DNA]</scope>
    <source>
        <strain evidence="3">M3</strain>
    </source>
</reference>